<accession>A0A5N6MB06</accession>
<reference evidence="2 3" key="1">
    <citation type="submission" date="2019-05" db="EMBL/GenBank/DDBJ databases">
        <title>Mikania micrantha, genome provides insights into the molecular mechanism of rapid growth.</title>
        <authorList>
            <person name="Liu B."/>
        </authorList>
    </citation>
    <scope>NUCLEOTIDE SEQUENCE [LARGE SCALE GENOMIC DNA]</scope>
    <source>
        <strain evidence="2">NLD-2019</strain>
        <tissue evidence="2">Leaf</tissue>
    </source>
</reference>
<keyword evidence="1" id="KW-1133">Transmembrane helix</keyword>
<sequence length="293" mass="32832">MAFIHHLQIPTGWLRETLIIISDHVVDFTYFRDSTAILPTPTEDATGDREETKRCHNSGSGYGGLRVYTTLCPSLSSQNDTAAATPSGDTAQNDTPPDLRVHTVRTSLFCGRIDPQFRVSARFIVGFAIVLSLVAPLFWLHLQYGFRRLNEGSIFCSVLDYGSVYGSDIDQQFSWVATINHSVKPTPPSVRIFVALALRYDVTRERKPLLQNYFSGIYSWFGLYNCCHELVSSCKGWNQKTHHGIGGRDPQANVSSIEEVNTKPNQTNKGKQRSSQLAVAWERAKLPHVLAER</sequence>
<dbReference type="Proteomes" id="UP000326396">
    <property type="component" value="Linkage Group LG6"/>
</dbReference>
<comment type="caution">
    <text evidence="2">The sequence shown here is derived from an EMBL/GenBank/DDBJ whole genome shotgun (WGS) entry which is preliminary data.</text>
</comment>
<evidence type="ECO:0000313" key="2">
    <source>
        <dbReference type="EMBL" id="KAD3337642.1"/>
    </source>
</evidence>
<organism evidence="2 3">
    <name type="scientific">Mikania micrantha</name>
    <name type="common">bitter vine</name>
    <dbReference type="NCBI Taxonomy" id="192012"/>
    <lineage>
        <taxon>Eukaryota</taxon>
        <taxon>Viridiplantae</taxon>
        <taxon>Streptophyta</taxon>
        <taxon>Embryophyta</taxon>
        <taxon>Tracheophyta</taxon>
        <taxon>Spermatophyta</taxon>
        <taxon>Magnoliopsida</taxon>
        <taxon>eudicotyledons</taxon>
        <taxon>Gunneridae</taxon>
        <taxon>Pentapetalae</taxon>
        <taxon>asterids</taxon>
        <taxon>campanulids</taxon>
        <taxon>Asterales</taxon>
        <taxon>Asteraceae</taxon>
        <taxon>Asteroideae</taxon>
        <taxon>Heliantheae alliance</taxon>
        <taxon>Eupatorieae</taxon>
        <taxon>Mikania</taxon>
    </lineage>
</organism>
<keyword evidence="1" id="KW-0812">Transmembrane</keyword>
<keyword evidence="3" id="KW-1185">Reference proteome</keyword>
<evidence type="ECO:0000313" key="3">
    <source>
        <dbReference type="Proteomes" id="UP000326396"/>
    </source>
</evidence>
<feature type="transmembrane region" description="Helical" evidence="1">
    <location>
        <begin position="119"/>
        <end position="140"/>
    </location>
</feature>
<proteinExistence type="predicted"/>
<name>A0A5N6MB06_9ASTR</name>
<dbReference type="AlphaFoldDB" id="A0A5N6MB06"/>
<dbReference type="EMBL" id="SZYD01000016">
    <property type="protein sequence ID" value="KAD3337642.1"/>
    <property type="molecule type" value="Genomic_DNA"/>
</dbReference>
<evidence type="ECO:0000256" key="1">
    <source>
        <dbReference type="SAM" id="Phobius"/>
    </source>
</evidence>
<gene>
    <name evidence="2" type="ORF">E3N88_33162</name>
</gene>
<keyword evidence="1" id="KW-0472">Membrane</keyword>
<protein>
    <submittedName>
        <fullName evidence="2">Uncharacterized protein</fullName>
    </submittedName>
</protein>